<comment type="similarity">
    <text evidence="1">Belongs to the dynein light chain Tctex-type family.</text>
</comment>
<dbReference type="Proteomes" id="UP000596742">
    <property type="component" value="Unassembled WGS sequence"/>
</dbReference>
<evidence type="ECO:0008006" key="4">
    <source>
        <dbReference type="Google" id="ProtNLM"/>
    </source>
</evidence>
<organism evidence="2 3">
    <name type="scientific">Mytilus galloprovincialis</name>
    <name type="common">Mediterranean mussel</name>
    <dbReference type="NCBI Taxonomy" id="29158"/>
    <lineage>
        <taxon>Eukaryota</taxon>
        <taxon>Metazoa</taxon>
        <taxon>Spiralia</taxon>
        <taxon>Lophotrochozoa</taxon>
        <taxon>Mollusca</taxon>
        <taxon>Bivalvia</taxon>
        <taxon>Autobranchia</taxon>
        <taxon>Pteriomorphia</taxon>
        <taxon>Mytilida</taxon>
        <taxon>Mytiloidea</taxon>
        <taxon>Mytilidae</taxon>
        <taxon>Mytilinae</taxon>
        <taxon>Mytilus</taxon>
    </lineage>
</organism>
<accession>A0A8B6BSP6</accession>
<dbReference type="PANTHER" id="PTHR21255:SF7">
    <property type="entry name" value="DYNEIN LIGHT CHAIN TCTEX-TYPE PROTEIN 2B"/>
    <property type="match status" value="1"/>
</dbReference>
<comment type="caution">
    <text evidence="2">The sequence shown here is derived from an EMBL/GenBank/DDBJ whole genome shotgun (WGS) entry which is preliminary data.</text>
</comment>
<dbReference type="GO" id="GO:0005868">
    <property type="term" value="C:cytoplasmic dynein complex"/>
    <property type="evidence" value="ECO:0007669"/>
    <property type="project" value="TreeGrafter"/>
</dbReference>
<dbReference type="InterPro" id="IPR005334">
    <property type="entry name" value="Tctex-1-like"/>
</dbReference>
<gene>
    <name evidence="2" type="ORF">MGAL_10B064268</name>
</gene>
<dbReference type="CDD" id="cd21451">
    <property type="entry name" value="DLC-like_TCTEX1D"/>
    <property type="match status" value="1"/>
</dbReference>
<dbReference type="GO" id="GO:0007018">
    <property type="term" value="P:microtubule-based movement"/>
    <property type="evidence" value="ECO:0007669"/>
    <property type="project" value="TreeGrafter"/>
</dbReference>
<dbReference type="GO" id="GO:0005737">
    <property type="term" value="C:cytoplasm"/>
    <property type="evidence" value="ECO:0007669"/>
    <property type="project" value="TreeGrafter"/>
</dbReference>
<dbReference type="EMBL" id="UYJE01000646">
    <property type="protein sequence ID" value="VDH94866.1"/>
    <property type="molecule type" value="Genomic_DNA"/>
</dbReference>
<dbReference type="OrthoDB" id="10248487at2759"/>
<evidence type="ECO:0000256" key="1">
    <source>
        <dbReference type="ARBA" id="ARBA00005361"/>
    </source>
</evidence>
<sequence length="148" mass="16644">MDNSRQMMVVSPCKGATLIITSKEKQKDDDLYENSYKLEPDGKFQSDKINSVIQEILENELVNKTYNPEICVGQSKLLAEKIKQAVKAQGFKKYKLVVMVSIGENEVSPSVSFSSQCVWNTSVDNYSEYSYCNNSLYAVGRVFAVSID</sequence>
<dbReference type="InterPro" id="IPR038586">
    <property type="entry name" value="Tctex-1-like_sf"/>
</dbReference>
<dbReference type="PANTHER" id="PTHR21255">
    <property type="entry name" value="T-COMPLEX-ASSOCIATED-TESTIS-EXPRESSED 1/ DYNEIN LIGHT CHAIN"/>
    <property type="match status" value="1"/>
</dbReference>
<dbReference type="GO" id="GO:0045505">
    <property type="term" value="F:dynein intermediate chain binding"/>
    <property type="evidence" value="ECO:0007669"/>
    <property type="project" value="TreeGrafter"/>
</dbReference>
<protein>
    <recommendedName>
        <fullName evidence="4">Tctex1 domain-containing protein</fullName>
    </recommendedName>
</protein>
<evidence type="ECO:0000313" key="3">
    <source>
        <dbReference type="Proteomes" id="UP000596742"/>
    </source>
</evidence>
<evidence type="ECO:0000313" key="2">
    <source>
        <dbReference type="EMBL" id="VDH94866.1"/>
    </source>
</evidence>
<dbReference type="Gene3D" id="3.30.1140.40">
    <property type="entry name" value="Tctex-1"/>
    <property type="match status" value="1"/>
</dbReference>
<reference evidence="2" key="1">
    <citation type="submission" date="2018-11" db="EMBL/GenBank/DDBJ databases">
        <authorList>
            <person name="Alioto T."/>
            <person name="Alioto T."/>
        </authorList>
    </citation>
    <scope>NUCLEOTIDE SEQUENCE</scope>
</reference>
<name>A0A8B6BSP6_MYTGA</name>
<proteinExistence type="inferred from homology"/>
<dbReference type="Pfam" id="PF03645">
    <property type="entry name" value="Tctex-1"/>
    <property type="match status" value="1"/>
</dbReference>
<dbReference type="AlphaFoldDB" id="A0A8B6BSP6"/>
<keyword evidence="3" id="KW-1185">Reference proteome</keyword>